<sequence length="148" mass="16822">MQRQHPMYLDPHAEPYLARAGLLPLARLCDTWFKLTSWGYRSMENLLLDSYMSLIRGCLRGGGNAVRRRMVGTRTTSRDWQWLDEMMGEEVEQEAGPRQLSLRVVQAADGLIRQGLVRRGDTSLSTILTAALPYSDHHPMIFWSGSTA</sequence>
<organism evidence="1 2">
    <name type="scientific">Stylosanthes scabra</name>
    <dbReference type="NCBI Taxonomy" id="79078"/>
    <lineage>
        <taxon>Eukaryota</taxon>
        <taxon>Viridiplantae</taxon>
        <taxon>Streptophyta</taxon>
        <taxon>Embryophyta</taxon>
        <taxon>Tracheophyta</taxon>
        <taxon>Spermatophyta</taxon>
        <taxon>Magnoliopsida</taxon>
        <taxon>eudicotyledons</taxon>
        <taxon>Gunneridae</taxon>
        <taxon>Pentapetalae</taxon>
        <taxon>rosids</taxon>
        <taxon>fabids</taxon>
        <taxon>Fabales</taxon>
        <taxon>Fabaceae</taxon>
        <taxon>Papilionoideae</taxon>
        <taxon>50 kb inversion clade</taxon>
        <taxon>dalbergioids sensu lato</taxon>
        <taxon>Dalbergieae</taxon>
        <taxon>Pterocarpus clade</taxon>
        <taxon>Stylosanthes</taxon>
    </lineage>
</organism>
<keyword evidence="2" id="KW-1185">Reference proteome</keyword>
<proteinExistence type="predicted"/>
<reference evidence="1 2" key="1">
    <citation type="journal article" date="2023" name="Plants (Basel)">
        <title>Bridging the Gap: Combining Genomics and Transcriptomics Approaches to Understand Stylosanthes scabra, an Orphan Legume from the Brazilian Caatinga.</title>
        <authorList>
            <person name="Ferreira-Neto J.R.C."/>
            <person name="da Silva M.D."/>
            <person name="Binneck E."/>
            <person name="de Melo N.F."/>
            <person name="da Silva R.H."/>
            <person name="de Melo A.L.T.M."/>
            <person name="Pandolfi V."/>
            <person name="Bustamante F.O."/>
            <person name="Brasileiro-Vidal A.C."/>
            <person name="Benko-Iseppon A.M."/>
        </authorList>
    </citation>
    <scope>NUCLEOTIDE SEQUENCE [LARGE SCALE GENOMIC DNA]</scope>
    <source>
        <tissue evidence="1">Leaves</tissue>
    </source>
</reference>
<protein>
    <submittedName>
        <fullName evidence="1">Uncharacterized protein</fullName>
    </submittedName>
</protein>
<accession>A0ABU6XN90</accession>
<evidence type="ECO:0000313" key="2">
    <source>
        <dbReference type="Proteomes" id="UP001341840"/>
    </source>
</evidence>
<name>A0ABU6XN90_9FABA</name>
<comment type="caution">
    <text evidence="1">The sequence shown here is derived from an EMBL/GenBank/DDBJ whole genome shotgun (WGS) entry which is preliminary data.</text>
</comment>
<gene>
    <name evidence="1" type="ORF">PIB30_076453</name>
</gene>
<dbReference type="Proteomes" id="UP001341840">
    <property type="component" value="Unassembled WGS sequence"/>
</dbReference>
<dbReference type="EMBL" id="JASCZI010212450">
    <property type="protein sequence ID" value="MED6199500.1"/>
    <property type="molecule type" value="Genomic_DNA"/>
</dbReference>
<evidence type="ECO:0000313" key="1">
    <source>
        <dbReference type="EMBL" id="MED6199500.1"/>
    </source>
</evidence>